<dbReference type="SUPFAM" id="SSF54637">
    <property type="entry name" value="Thioesterase/thiol ester dehydrase-isomerase"/>
    <property type="match status" value="1"/>
</dbReference>
<keyword evidence="4" id="KW-1185">Reference proteome</keyword>
<protein>
    <recommendedName>
        <fullName evidence="2">MaoC-like domain-containing protein</fullName>
    </recommendedName>
</protein>
<name>W5TEP1_9NOCA</name>
<sequence>MRSGPGAPHSSSTGTFERLALNGIFFDDLETGMRFDTPRRTVTEADVVNFCGVSGDFHALHTDADTMRDSPFGQRIAHGALVLSMVTGLRGRLPMFTDSLLAFAEIRRWRFLAPVFIGDTIRVSNEIIELRPTSKPDRGVMVQRVDVLNQHDAIVQDGEMVSLLKRAVPA</sequence>
<dbReference type="HOGENOM" id="CLU_094876_0_0_11"/>
<dbReference type="EMBL" id="CP006850">
    <property type="protein sequence ID" value="AHH17438.1"/>
    <property type="molecule type" value="Genomic_DNA"/>
</dbReference>
<dbReference type="KEGG" id="nno:NONO_c26460"/>
<evidence type="ECO:0000313" key="3">
    <source>
        <dbReference type="EMBL" id="AHH17438.1"/>
    </source>
</evidence>
<dbReference type="InterPro" id="IPR002539">
    <property type="entry name" value="MaoC-like_dom"/>
</dbReference>
<dbReference type="InterPro" id="IPR029069">
    <property type="entry name" value="HotDog_dom_sf"/>
</dbReference>
<dbReference type="InterPro" id="IPR052342">
    <property type="entry name" value="MCH/BMMD"/>
</dbReference>
<dbReference type="Gene3D" id="3.10.129.10">
    <property type="entry name" value="Hotdog Thioesterase"/>
    <property type="match status" value="1"/>
</dbReference>
<dbReference type="AlphaFoldDB" id="W5TEP1"/>
<dbReference type="Pfam" id="PF01575">
    <property type="entry name" value="MaoC_dehydratas"/>
    <property type="match status" value="1"/>
</dbReference>
<reference evidence="3 4" key="1">
    <citation type="journal article" date="2014" name="Appl. Environ. Microbiol.">
        <title>Insights into the Microbial Degradation of Rubber and Gutta-Percha by Analysis of the Complete Genome of Nocardia nova SH22a.</title>
        <authorList>
            <person name="Luo Q."/>
            <person name="Hiessl S."/>
            <person name="Poehlein A."/>
            <person name="Daniel R."/>
            <person name="Steinbuchel A."/>
        </authorList>
    </citation>
    <scope>NUCLEOTIDE SEQUENCE [LARGE SCALE GENOMIC DNA]</scope>
    <source>
        <strain evidence="3">SH22a</strain>
    </source>
</reference>
<dbReference type="PANTHER" id="PTHR43664:SF1">
    <property type="entry name" value="BETA-METHYLMALYL-COA DEHYDRATASE"/>
    <property type="match status" value="1"/>
</dbReference>
<dbReference type="PATRIC" id="fig|1415166.3.peg.2711"/>
<dbReference type="eggNOG" id="COG2030">
    <property type="taxonomic scope" value="Bacteria"/>
</dbReference>
<proteinExistence type="inferred from homology"/>
<evidence type="ECO:0000259" key="2">
    <source>
        <dbReference type="Pfam" id="PF01575"/>
    </source>
</evidence>
<feature type="domain" description="MaoC-like" evidence="2">
    <location>
        <begin position="31"/>
        <end position="130"/>
    </location>
</feature>
<organism evidence="3 4">
    <name type="scientific">Nocardia nova SH22a</name>
    <dbReference type="NCBI Taxonomy" id="1415166"/>
    <lineage>
        <taxon>Bacteria</taxon>
        <taxon>Bacillati</taxon>
        <taxon>Actinomycetota</taxon>
        <taxon>Actinomycetes</taxon>
        <taxon>Mycobacteriales</taxon>
        <taxon>Nocardiaceae</taxon>
        <taxon>Nocardia</taxon>
    </lineage>
</organism>
<evidence type="ECO:0000313" key="4">
    <source>
        <dbReference type="Proteomes" id="UP000019150"/>
    </source>
</evidence>
<evidence type="ECO:0000256" key="1">
    <source>
        <dbReference type="ARBA" id="ARBA00005254"/>
    </source>
</evidence>
<dbReference type="STRING" id="1415166.NONO_c26460"/>
<accession>W5TEP1</accession>
<gene>
    <name evidence="3" type="ORF">NONO_c26460</name>
</gene>
<dbReference type="PANTHER" id="PTHR43664">
    <property type="entry name" value="MONOAMINE OXIDASE-RELATED"/>
    <property type="match status" value="1"/>
</dbReference>
<comment type="similarity">
    <text evidence="1">Belongs to the enoyl-CoA hydratase/isomerase family.</text>
</comment>
<dbReference type="Proteomes" id="UP000019150">
    <property type="component" value="Chromosome"/>
</dbReference>